<feature type="compositionally biased region" description="Polar residues" evidence="1">
    <location>
        <begin position="161"/>
        <end position="171"/>
    </location>
</feature>
<sequence>MMIGVKRPYEHISSIPSQDDPTYPTRTPEKIQKSHLVGVCWSFFGIPPGIRMSMDNCFVSSKTPLRHRPTPASVAASHKKLSTPFRSPMLNKSSVSNISALSPSGLSKRPKLPDGKKNSAPQDTLDTIPTYAHVKPDTSTTTKPEPKELQRLRHLPKEPMSQISKSASKPFSSPLLKKHPSAADSSTEPHSSG</sequence>
<evidence type="ECO:0000313" key="2">
    <source>
        <dbReference type="EMBL" id="KAF9519538.1"/>
    </source>
</evidence>
<evidence type="ECO:0000256" key="1">
    <source>
        <dbReference type="SAM" id="MobiDB-lite"/>
    </source>
</evidence>
<name>A0A9P6B851_9AGAM</name>
<feature type="region of interest" description="Disordered" evidence="1">
    <location>
        <begin position="1"/>
        <end position="26"/>
    </location>
</feature>
<protein>
    <submittedName>
        <fullName evidence="2">Uncharacterized protein</fullName>
    </submittedName>
</protein>
<dbReference type="AlphaFoldDB" id="A0A9P6B851"/>
<evidence type="ECO:0000313" key="3">
    <source>
        <dbReference type="Proteomes" id="UP000886523"/>
    </source>
</evidence>
<organism evidence="2 3">
    <name type="scientific">Hydnum rufescens UP504</name>
    <dbReference type="NCBI Taxonomy" id="1448309"/>
    <lineage>
        <taxon>Eukaryota</taxon>
        <taxon>Fungi</taxon>
        <taxon>Dikarya</taxon>
        <taxon>Basidiomycota</taxon>
        <taxon>Agaricomycotina</taxon>
        <taxon>Agaricomycetes</taxon>
        <taxon>Cantharellales</taxon>
        <taxon>Hydnaceae</taxon>
        <taxon>Hydnum</taxon>
    </lineage>
</organism>
<comment type="caution">
    <text evidence="2">The sequence shown here is derived from an EMBL/GenBank/DDBJ whole genome shotgun (WGS) entry which is preliminary data.</text>
</comment>
<accession>A0A9P6B851</accession>
<dbReference type="Proteomes" id="UP000886523">
    <property type="component" value="Unassembled WGS sequence"/>
</dbReference>
<feature type="compositionally biased region" description="Basic and acidic residues" evidence="1">
    <location>
        <begin position="144"/>
        <end position="157"/>
    </location>
</feature>
<gene>
    <name evidence="2" type="ORF">BS47DRAFT_1154590</name>
</gene>
<feature type="compositionally biased region" description="Polar residues" evidence="1">
    <location>
        <begin position="90"/>
        <end position="105"/>
    </location>
</feature>
<feature type="compositionally biased region" description="Polar residues" evidence="1">
    <location>
        <begin position="183"/>
        <end position="193"/>
    </location>
</feature>
<dbReference type="EMBL" id="MU128917">
    <property type="protein sequence ID" value="KAF9519538.1"/>
    <property type="molecule type" value="Genomic_DNA"/>
</dbReference>
<feature type="region of interest" description="Disordered" evidence="1">
    <location>
        <begin position="83"/>
        <end position="193"/>
    </location>
</feature>
<proteinExistence type="predicted"/>
<keyword evidence="3" id="KW-1185">Reference proteome</keyword>
<reference evidence="2" key="1">
    <citation type="journal article" date="2020" name="Nat. Commun.">
        <title>Large-scale genome sequencing of mycorrhizal fungi provides insights into the early evolution of symbiotic traits.</title>
        <authorList>
            <person name="Miyauchi S."/>
            <person name="Kiss E."/>
            <person name="Kuo A."/>
            <person name="Drula E."/>
            <person name="Kohler A."/>
            <person name="Sanchez-Garcia M."/>
            <person name="Morin E."/>
            <person name="Andreopoulos B."/>
            <person name="Barry K.W."/>
            <person name="Bonito G."/>
            <person name="Buee M."/>
            <person name="Carver A."/>
            <person name="Chen C."/>
            <person name="Cichocki N."/>
            <person name="Clum A."/>
            <person name="Culley D."/>
            <person name="Crous P.W."/>
            <person name="Fauchery L."/>
            <person name="Girlanda M."/>
            <person name="Hayes R.D."/>
            <person name="Keri Z."/>
            <person name="LaButti K."/>
            <person name="Lipzen A."/>
            <person name="Lombard V."/>
            <person name="Magnuson J."/>
            <person name="Maillard F."/>
            <person name="Murat C."/>
            <person name="Nolan M."/>
            <person name="Ohm R.A."/>
            <person name="Pangilinan J."/>
            <person name="Pereira M.F."/>
            <person name="Perotto S."/>
            <person name="Peter M."/>
            <person name="Pfister S."/>
            <person name="Riley R."/>
            <person name="Sitrit Y."/>
            <person name="Stielow J.B."/>
            <person name="Szollosi G."/>
            <person name="Zifcakova L."/>
            <person name="Stursova M."/>
            <person name="Spatafora J.W."/>
            <person name="Tedersoo L."/>
            <person name="Vaario L.M."/>
            <person name="Yamada A."/>
            <person name="Yan M."/>
            <person name="Wang P."/>
            <person name="Xu J."/>
            <person name="Bruns T."/>
            <person name="Baldrian P."/>
            <person name="Vilgalys R."/>
            <person name="Dunand C."/>
            <person name="Henrissat B."/>
            <person name="Grigoriev I.V."/>
            <person name="Hibbett D."/>
            <person name="Nagy L.G."/>
            <person name="Martin F.M."/>
        </authorList>
    </citation>
    <scope>NUCLEOTIDE SEQUENCE</scope>
    <source>
        <strain evidence="2">UP504</strain>
    </source>
</reference>